<evidence type="ECO:0000256" key="7">
    <source>
        <dbReference type="HAMAP-Rule" id="MF_00210"/>
    </source>
</evidence>
<evidence type="ECO:0000256" key="3">
    <source>
        <dbReference type="ARBA" id="ARBA00022605"/>
    </source>
</evidence>
<comment type="caution">
    <text evidence="7">Lacks conserved residue(s) required for the propagation of feature annotation.</text>
</comment>
<dbReference type="CDD" id="cd01556">
    <property type="entry name" value="EPSP_synthase"/>
    <property type="match status" value="1"/>
</dbReference>
<dbReference type="AlphaFoldDB" id="A0A3Q9IBN4"/>
<protein>
    <recommendedName>
        <fullName evidence="7">3-phosphoshikimate 1-carboxyvinyltransferase</fullName>
        <ecNumber evidence="7">2.5.1.19</ecNumber>
    </recommendedName>
    <alternativeName>
        <fullName evidence="7">5-enolpyruvylshikimate-3-phosphate synthase</fullName>
        <shortName evidence="7">EPSP synthase</shortName>
        <shortName evidence="7">EPSPS</shortName>
    </alternativeName>
</protein>
<dbReference type="GO" id="GO:0005737">
    <property type="term" value="C:cytoplasm"/>
    <property type="evidence" value="ECO:0007669"/>
    <property type="project" value="UniProtKB-SubCell"/>
</dbReference>
<dbReference type="NCBIfam" id="TIGR01356">
    <property type="entry name" value="aroA"/>
    <property type="match status" value="1"/>
</dbReference>
<comment type="subunit">
    <text evidence="7">Monomer.</text>
</comment>
<reference evidence="10" key="1">
    <citation type="submission" date="2018-12" db="EMBL/GenBank/DDBJ databases">
        <title>Complete genome sequence of Paenibacillus sp. MBLB1234.</title>
        <authorList>
            <person name="Nam Y.-D."/>
            <person name="Kang J."/>
            <person name="Chung W.-H."/>
            <person name="Park Y.S."/>
        </authorList>
    </citation>
    <scope>NUCLEOTIDE SEQUENCE [LARGE SCALE GENOMIC DNA]</scope>
    <source>
        <strain evidence="10">MBLB1234</strain>
    </source>
</reference>
<comment type="subcellular location">
    <subcellularLocation>
        <location evidence="7">Cytoplasm</location>
    </subcellularLocation>
</comment>
<evidence type="ECO:0000256" key="2">
    <source>
        <dbReference type="ARBA" id="ARBA00009948"/>
    </source>
</evidence>
<feature type="binding site" evidence="7">
    <location>
        <position position="340"/>
    </location>
    <ligand>
        <name>phosphoenolpyruvate</name>
        <dbReference type="ChEBI" id="CHEBI:58702"/>
    </ligand>
</feature>
<evidence type="ECO:0000256" key="5">
    <source>
        <dbReference type="ARBA" id="ARBA00023141"/>
    </source>
</evidence>
<keyword evidence="5 7" id="KW-0057">Aromatic amino acid biosynthesis</keyword>
<dbReference type="EC" id="2.5.1.19" evidence="7"/>
<feature type="binding site" evidence="7">
    <location>
        <position position="165"/>
    </location>
    <ligand>
        <name>3-phosphoshikimate</name>
        <dbReference type="ChEBI" id="CHEBI:145989"/>
    </ligand>
</feature>
<dbReference type="SUPFAM" id="SSF55205">
    <property type="entry name" value="EPT/RTPC-like"/>
    <property type="match status" value="1"/>
</dbReference>
<dbReference type="PIRSF" id="PIRSF000505">
    <property type="entry name" value="EPSPS"/>
    <property type="match status" value="1"/>
</dbReference>
<organism evidence="9 10">
    <name type="scientific">Paenibacillus lutimineralis</name>
    <dbReference type="NCBI Taxonomy" id="2707005"/>
    <lineage>
        <taxon>Bacteria</taxon>
        <taxon>Bacillati</taxon>
        <taxon>Bacillota</taxon>
        <taxon>Bacilli</taxon>
        <taxon>Bacillales</taxon>
        <taxon>Paenibacillaceae</taxon>
        <taxon>Paenibacillus</taxon>
    </lineage>
</organism>
<feature type="binding site" evidence="7">
    <location>
        <position position="166"/>
    </location>
    <ligand>
        <name>3-phosphoshikimate</name>
        <dbReference type="ChEBI" id="CHEBI:145989"/>
    </ligand>
</feature>
<dbReference type="PROSITE" id="PS00104">
    <property type="entry name" value="EPSP_SYNTHASE_1"/>
    <property type="match status" value="1"/>
</dbReference>
<comment type="pathway">
    <text evidence="1 7">Metabolic intermediate biosynthesis; chorismate biosynthesis; chorismate from D-erythrose 4-phosphate and phosphoenolpyruvate: step 6/7.</text>
</comment>
<keyword evidence="7" id="KW-0963">Cytoplasm</keyword>
<dbReference type="InterPro" id="IPR036968">
    <property type="entry name" value="Enolpyruvate_Tfrase_sf"/>
</dbReference>
<dbReference type="UniPathway" id="UPA00053">
    <property type="reaction ID" value="UER00089"/>
</dbReference>
<gene>
    <name evidence="7 9" type="primary">aroA</name>
    <name evidence="9" type="ORF">EI981_09090</name>
</gene>
<feature type="binding site" evidence="7">
    <location>
        <position position="166"/>
    </location>
    <ligand>
        <name>phosphoenolpyruvate</name>
        <dbReference type="ChEBI" id="CHEBI:58702"/>
    </ligand>
</feature>
<feature type="binding site" evidence="7">
    <location>
        <position position="21"/>
    </location>
    <ligand>
        <name>phosphoenolpyruvate</name>
        <dbReference type="ChEBI" id="CHEBI:58702"/>
    </ligand>
</feature>
<keyword evidence="3 7" id="KW-0028">Amino-acid biosynthesis</keyword>
<dbReference type="InterPro" id="IPR001986">
    <property type="entry name" value="Enolpyruvate_Tfrase_dom"/>
</dbReference>
<evidence type="ECO:0000256" key="4">
    <source>
        <dbReference type="ARBA" id="ARBA00022679"/>
    </source>
</evidence>
<dbReference type="KEGG" id="plut:EI981_09090"/>
<dbReference type="HAMAP" id="MF_00210">
    <property type="entry name" value="EPSP_synth"/>
    <property type="match status" value="1"/>
</dbReference>
<comment type="similarity">
    <text evidence="2 7">Belongs to the EPSP synthase family.</text>
</comment>
<feature type="binding site" evidence="7">
    <location>
        <position position="192"/>
    </location>
    <ligand>
        <name>3-phosphoshikimate</name>
        <dbReference type="ChEBI" id="CHEBI:145989"/>
    </ligand>
</feature>
<keyword evidence="4 7" id="KW-0808">Transferase</keyword>
<feature type="domain" description="Enolpyruvate transferase" evidence="8">
    <location>
        <begin position="6"/>
        <end position="418"/>
    </location>
</feature>
<feature type="binding site" evidence="7">
    <location>
        <position position="120"/>
    </location>
    <ligand>
        <name>phosphoenolpyruvate</name>
        <dbReference type="ChEBI" id="CHEBI:58702"/>
    </ligand>
</feature>
<evidence type="ECO:0000259" key="8">
    <source>
        <dbReference type="Pfam" id="PF00275"/>
    </source>
</evidence>
<name>A0A3Q9IBN4_9BACL</name>
<dbReference type="GO" id="GO:0003866">
    <property type="term" value="F:3-phosphoshikimate 1-carboxyvinyltransferase activity"/>
    <property type="evidence" value="ECO:0007669"/>
    <property type="project" value="UniProtKB-UniRule"/>
</dbReference>
<feature type="binding site" evidence="7">
    <location>
        <position position="332"/>
    </location>
    <ligand>
        <name>3-phosphoshikimate</name>
        <dbReference type="ChEBI" id="CHEBI:145989"/>
    </ligand>
</feature>
<comment type="catalytic activity">
    <reaction evidence="6">
        <text>3-phosphoshikimate + phosphoenolpyruvate = 5-O-(1-carboxyvinyl)-3-phosphoshikimate + phosphate</text>
        <dbReference type="Rhea" id="RHEA:21256"/>
        <dbReference type="ChEBI" id="CHEBI:43474"/>
        <dbReference type="ChEBI" id="CHEBI:57701"/>
        <dbReference type="ChEBI" id="CHEBI:58702"/>
        <dbReference type="ChEBI" id="CHEBI:145989"/>
        <dbReference type="EC" id="2.5.1.19"/>
    </reaction>
    <physiologicalReaction direction="left-to-right" evidence="6">
        <dbReference type="Rhea" id="RHEA:21257"/>
    </physiologicalReaction>
</comment>
<dbReference type="PANTHER" id="PTHR21090">
    <property type="entry name" value="AROM/DEHYDROQUINATE SYNTHASE"/>
    <property type="match status" value="1"/>
</dbReference>
<dbReference type="GO" id="GO:0008652">
    <property type="term" value="P:amino acid biosynthetic process"/>
    <property type="evidence" value="ECO:0007669"/>
    <property type="project" value="UniProtKB-KW"/>
</dbReference>
<evidence type="ECO:0000256" key="6">
    <source>
        <dbReference type="ARBA" id="ARBA00044633"/>
    </source>
</evidence>
<feature type="binding site" evidence="7">
    <location>
        <position position="26"/>
    </location>
    <ligand>
        <name>3-phosphoshikimate</name>
        <dbReference type="ChEBI" id="CHEBI:145989"/>
    </ligand>
</feature>
<evidence type="ECO:0000313" key="10">
    <source>
        <dbReference type="Proteomes" id="UP000270678"/>
    </source>
</evidence>
<dbReference type="Gene3D" id="3.65.10.10">
    <property type="entry name" value="Enolpyruvate transferase domain"/>
    <property type="match status" value="2"/>
</dbReference>
<dbReference type="InterPro" id="IPR023193">
    <property type="entry name" value="EPSP_synthase_CS"/>
</dbReference>
<feature type="binding site" evidence="7">
    <location>
        <position position="336"/>
    </location>
    <ligand>
        <name>3-phosphoshikimate</name>
        <dbReference type="ChEBI" id="CHEBI:145989"/>
    </ligand>
</feature>
<comment type="function">
    <text evidence="7">Catalyzes the transfer of the enolpyruvyl moiety of phosphoenolpyruvate (PEP) to the 5-hydroxyl of shikimate-3-phosphate (S3P) to produce enolpyruvyl shikimate-3-phosphate and inorganic phosphate.</text>
</comment>
<dbReference type="OrthoDB" id="9809920at2"/>
<dbReference type="RefSeq" id="WP_126997400.1">
    <property type="nucleotide sequence ID" value="NZ_CP034346.1"/>
</dbReference>
<dbReference type="Pfam" id="PF00275">
    <property type="entry name" value="EPSP_synthase"/>
    <property type="match status" value="1"/>
</dbReference>
<dbReference type="EMBL" id="CP034346">
    <property type="protein sequence ID" value="AZS14592.1"/>
    <property type="molecule type" value="Genomic_DNA"/>
</dbReference>
<dbReference type="InterPro" id="IPR013792">
    <property type="entry name" value="RNA3'P_cycl/enolpyr_Trfase_a/b"/>
</dbReference>
<dbReference type="InterPro" id="IPR006264">
    <property type="entry name" value="EPSP_synthase"/>
</dbReference>
<feature type="binding site" evidence="7">
    <location>
        <position position="21"/>
    </location>
    <ligand>
        <name>3-phosphoshikimate</name>
        <dbReference type="ChEBI" id="CHEBI:145989"/>
    </ligand>
</feature>
<evidence type="ECO:0000313" key="9">
    <source>
        <dbReference type="EMBL" id="AZS14592.1"/>
    </source>
</evidence>
<feature type="binding site" evidence="7">
    <location>
        <position position="91"/>
    </location>
    <ligand>
        <name>phosphoenolpyruvate</name>
        <dbReference type="ChEBI" id="CHEBI:58702"/>
    </ligand>
</feature>
<dbReference type="GO" id="GO:0009073">
    <property type="term" value="P:aromatic amino acid family biosynthetic process"/>
    <property type="evidence" value="ECO:0007669"/>
    <property type="project" value="UniProtKB-KW"/>
</dbReference>
<proteinExistence type="inferred from homology"/>
<dbReference type="Proteomes" id="UP000270678">
    <property type="component" value="Chromosome"/>
</dbReference>
<feature type="binding site" evidence="7">
    <location>
        <position position="384"/>
    </location>
    <ligand>
        <name>phosphoenolpyruvate</name>
        <dbReference type="ChEBI" id="CHEBI:58702"/>
    </ligand>
</feature>
<dbReference type="PANTHER" id="PTHR21090:SF5">
    <property type="entry name" value="PENTAFUNCTIONAL AROM POLYPEPTIDE"/>
    <property type="match status" value="1"/>
</dbReference>
<keyword evidence="10" id="KW-1185">Reference proteome</keyword>
<sequence length="434" mass="47322">MDVIVRPTPELRGEIGALSSKNYTTRYLLVAALAEGTSTIYYPAHSEDSDAMRRCIADLGAVLEEDEEKIVITGFGRHPKDIKELNVGNAGAVLRFLLAIAALSPDITFVNTYPDSLGKRPHDDLIESLQSMGVEIEHRDGKLPITVRGGAPKGGKIRVSGAVSSQFLSALLFLTPLLEEDSEIEVVNDLKSKVVIGQTLEVLEQAEIVIHASEDLMNYKVPGRQSYQARDYTVQGDYPGSAAILAAAAVTNSDVKVHRLMEQSKQGERAIVDVLRMMEVPLTHENGVVHVLGNGHLKPIEFDGDAATDAVLAMVAAAVFADGTSRFYNVENLRYKECDRITDYLNELRKAGADVEERQAEIIVHGRPGELPGGVTINAHYDHRVIMALTVVGLRCQQPLVIKDAHHVAKSYPGFFDHITALGGNVEWVENGTL</sequence>
<accession>A0A3Q9IBN4</accession>
<feature type="binding site" evidence="7">
    <location>
        <position position="309"/>
    </location>
    <ligand>
        <name>3-phosphoshikimate</name>
        <dbReference type="ChEBI" id="CHEBI:145989"/>
    </ligand>
</feature>
<evidence type="ECO:0000256" key="1">
    <source>
        <dbReference type="ARBA" id="ARBA00004811"/>
    </source>
</evidence>
<feature type="active site" description="Proton acceptor" evidence="7">
    <location>
        <position position="309"/>
    </location>
</feature>
<dbReference type="GO" id="GO:0009423">
    <property type="term" value="P:chorismate biosynthetic process"/>
    <property type="evidence" value="ECO:0007669"/>
    <property type="project" value="UniProtKB-UniRule"/>
</dbReference>
<feature type="binding site" evidence="7">
    <location>
        <position position="410"/>
    </location>
    <ligand>
        <name>phosphoenolpyruvate</name>
        <dbReference type="ChEBI" id="CHEBI:58702"/>
    </ligand>
</feature>
<feature type="binding site" evidence="7">
    <location>
        <position position="164"/>
    </location>
    <ligand>
        <name>3-phosphoshikimate</name>
        <dbReference type="ChEBI" id="CHEBI:145989"/>
    </ligand>
</feature>